<dbReference type="WBParaSite" id="HPLM_0001498701-mRNA-1">
    <property type="protein sequence ID" value="HPLM_0001498701-mRNA-1"/>
    <property type="gene ID" value="HPLM_0001498701"/>
</dbReference>
<evidence type="ECO:0000313" key="1">
    <source>
        <dbReference type="EMBL" id="VDO54930.1"/>
    </source>
</evidence>
<accession>A0A0N4WTQ8</accession>
<dbReference type="EMBL" id="UZAF01018784">
    <property type="protein sequence ID" value="VDO54930.1"/>
    <property type="molecule type" value="Genomic_DNA"/>
</dbReference>
<dbReference type="STRING" id="6290.A0A0N4WTQ8"/>
<keyword evidence="2" id="KW-1185">Reference proteome</keyword>
<organism evidence="3">
    <name type="scientific">Haemonchus placei</name>
    <name type="common">Barber's pole worm</name>
    <dbReference type="NCBI Taxonomy" id="6290"/>
    <lineage>
        <taxon>Eukaryota</taxon>
        <taxon>Metazoa</taxon>
        <taxon>Ecdysozoa</taxon>
        <taxon>Nematoda</taxon>
        <taxon>Chromadorea</taxon>
        <taxon>Rhabditida</taxon>
        <taxon>Rhabditina</taxon>
        <taxon>Rhabditomorpha</taxon>
        <taxon>Strongyloidea</taxon>
        <taxon>Trichostrongylidae</taxon>
        <taxon>Haemonchus</taxon>
    </lineage>
</organism>
<evidence type="ECO:0000313" key="2">
    <source>
        <dbReference type="Proteomes" id="UP000268014"/>
    </source>
</evidence>
<dbReference type="OrthoDB" id="2019644at2759"/>
<name>A0A0N4WTQ8_HAEPC</name>
<protein>
    <submittedName>
        <fullName evidence="1 3">Uncharacterized protein</fullName>
    </submittedName>
</protein>
<dbReference type="AlphaFoldDB" id="A0A0N4WTQ8"/>
<proteinExistence type="predicted"/>
<reference evidence="1 2" key="2">
    <citation type="submission" date="2018-11" db="EMBL/GenBank/DDBJ databases">
        <authorList>
            <consortium name="Pathogen Informatics"/>
        </authorList>
    </citation>
    <scope>NUCLEOTIDE SEQUENCE [LARGE SCALE GENOMIC DNA]</scope>
    <source>
        <strain evidence="1 2">MHpl1</strain>
    </source>
</reference>
<gene>
    <name evidence="1" type="ORF">HPLM_LOCUS14979</name>
</gene>
<dbReference type="Proteomes" id="UP000268014">
    <property type="component" value="Unassembled WGS sequence"/>
</dbReference>
<sequence length="95" mass="10312">MQELVLPSSRRTSAPALPAIKLISTAISRYAVLRASIRSTDSDIMLAPLQTLLLTPLQPSGINILDIALLYIEQLPAASPVAKDTSAFVARIWER</sequence>
<reference evidence="3" key="1">
    <citation type="submission" date="2017-02" db="UniProtKB">
        <authorList>
            <consortium name="WormBaseParasite"/>
        </authorList>
    </citation>
    <scope>IDENTIFICATION</scope>
</reference>
<evidence type="ECO:0000313" key="3">
    <source>
        <dbReference type="WBParaSite" id="HPLM_0001498701-mRNA-1"/>
    </source>
</evidence>